<comment type="similarity">
    <text evidence="1">Belongs to the ATP-dependent AMP-binding enzyme family.</text>
</comment>
<dbReference type="InterPro" id="IPR032387">
    <property type="entry name" value="ACAS_N"/>
</dbReference>
<dbReference type="EMBL" id="JACHBQ010000001">
    <property type="protein sequence ID" value="MBB5640086.1"/>
    <property type="molecule type" value="Genomic_DNA"/>
</dbReference>
<reference evidence="5 6" key="1">
    <citation type="submission" date="2020-08" db="EMBL/GenBank/DDBJ databases">
        <title>Sequencing the genomes of 1000 actinobacteria strains.</title>
        <authorList>
            <person name="Klenk H.-P."/>
        </authorList>
    </citation>
    <scope>NUCLEOTIDE SEQUENCE [LARGE SCALE GENOMIC DNA]</scope>
    <source>
        <strain evidence="5 6">DSM 21065</strain>
    </source>
</reference>
<dbReference type="Pfam" id="PF16177">
    <property type="entry name" value="ACAS_N"/>
    <property type="match status" value="1"/>
</dbReference>
<accession>A0A7W9E2E5</accession>
<gene>
    <name evidence="5" type="ORF">BJ997_000634</name>
</gene>
<dbReference type="Proteomes" id="UP000561726">
    <property type="component" value="Unassembled WGS sequence"/>
</dbReference>
<evidence type="ECO:0000259" key="3">
    <source>
        <dbReference type="Pfam" id="PF13193"/>
    </source>
</evidence>
<dbReference type="AlphaFoldDB" id="A0A7W9E2E5"/>
<keyword evidence="5" id="KW-0436">Ligase</keyword>
<feature type="domain" description="Acetyl-coenzyme A synthetase N-terminal" evidence="4">
    <location>
        <begin position="9"/>
        <end position="63"/>
    </location>
</feature>
<comment type="caution">
    <text evidence="5">The sequence shown here is derived from an EMBL/GenBank/DDBJ whole genome shotgun (WGS) entry which is preliminary data.</text>
</comment>
<evidence type="ECO:0000259" key="4">
    <source>
        <dbReference type="Pfam" id="PF16177"/>
    </source>
</evidence>
<sequence length="658" mass="70855">MTDAPLGTYADTWRRSIDSPEDFWMEAAQGLEWTTPPRAALEQRSETDWTWFPGGRLNTSYNALDRHVIAGRGAQTALIYDSAMTGTRISLTYLELLGRVAKFAGALRANGVGTGDRVIIYLPMIPEAVIAMLACARIGAIHSVVFGGFAANELAVRIDDARPSVIVTASGGLEPGRAVEYLPLVQKALALSAGSVHTVLVRNRESIPGSAADYADESVSWLDWADEEDNAAPADPVSMASEDPLYILYTSGTTGNPKGIVRDNGGHAVALAWSMRNIYNISPGDVYWAASDVGWVVGHSYIVYAPLLAGATSIIYEGKPIGTPDAGAFWRVIEDYKVKVLFTAPTAVRAIRRVDPDLAELARYDVTSLTSLFLAGERLDPETFHWANDGLHCPVVDHWWQTETGWAICANPLGIEALETRPGSATVPVPGYEIDILDSKGHKVKRVGKDGNIAIRLPLPPGTLLGIWGSAERFQSAYLSAFPGYYATGDSGHFDDDGYLYIMGRTDDVINVAGHRLSTGSLEEVLTLHPAVAECAVLGVRDALKGQRAAGFVTLKAGATINHDTLARELVALVRENVGPVAAFRDVTILDRLPKTRSGKILRKTIRQIVDGEPYTVPPTIEDPTVLDDLIHAVTASAHKASAETARTKTAVTTAPQH</sequence>
<dbReference type="EC" id="6.2.1.17" evidence="5"/>
<dbReference type="GO" id="GO:0050218">
    <property type="term" value="F:propionate-CoA ligase activity"/>
    <property type="evidence" value="ECO:0007669"/>
    <property type="project" value="UniProtKB-EC"/>
</dbReference>
<evidence type="ECO:0000259" key="2">
    <source>
        <dbReference type="Pfam" id="PF00501"/>
    </source>
</evidence>
<dbReference type="InterPro" id="IPR042099">
    <property type="entry name" value="ANL_N_sf"/>
</dbReference>
<dbReference type="PANTHER" id="PTHR43347">
    <property type="entry name" value="ACYL-COA SYNTHETASE"/>
    <property type="match status" value="1"/>
</dbReference>
<dbReference type="InterPro" id="IPR000873">
    <property type="entry name" value="AMP-dep_synth/lig_dom"/>
</dbReference>
<dbReference type="Pfam" id="PF13193">
    <property type="entry name" value="AMP-binding_C"/>
    <property type="match status" value="1"/>
</dbReference>
<evidence type="ECO:0000256" key="1">
    <source>
        <dbReference type="ARBA" id="ARBA00006432"/>
    </source>
</evidence>
<dbReference type="FunFam" id="3.40.50.12780:FF:000011">
    <property type="entry name" value="Acetyl-coenzyme A synthetase 2-like, mitochondrial"/>
    <property type="match status" value="1"/>
</dbReference>
<name>A0A7W9E2E5_9MICO</name>
<dbReference type="PROSITE" id="PS00455">
    <property type="entry name" value="AMP_BINDING"/>
    <property type="match status" value="1"/>
</dbReference>
<dbReference type="Gene3D" id="3.40.50.12780">
    <property type="entry name" value="N-terminal domain of ligase-like"/>
    <property type="match status" value="1"/>
</dbReference>
<feature type="domain" description="AMP-binding enzyme C-terminal" evidence="3">
    <location>
        <begin position="522"/>
        <end position="600"/>
    </location>
</feature>
<dbReference type="Pfam" id="PF00501">
    <property type="entry name" value="AMP-binding"/>
    <property type="match status" value="1"/>
</dbReference>
<evidence type="ECO:0000313" key="6">
    <source>
        <dbReference type="Proteomes" id="UP000561726"/>
    </source>
</evidence>
<dbReference type="Gene3D" id="3.30.300.30">
    <property type="match status" value="1"/>
</dbReference>
<feature type="domain" description="AMP-dependent synthetase/ligase" evidence="2">
    <location>
        <begin position="70"/>
        <end position="458"/>
    </location>
</feature>
<dbReference type="SUPFAM" id="SSF56801">
    <property type="entry name" value="Acetyl-CoA synthetase-like"/>
    <property type="match status" value="1"/>
</dbReference>
<dbReference type="PANTHER" id="PTHR43347:SF3">
    <property type="entry name" value="ACYL-COA SYNTHETASE SHORT-CHAIN FAMILY MEMBER 3, MITOCHONDRIAL"/>
    <property type="match status" value="1"/>
</dbReference>
<dbReference type="RefSeq" id="WP_183323242.1">
    <property type="nucleotide sequence ID" value="NZ_JACHBQ010000001.1"/>
</dbReference>
<dbReference type="InterPro" id="IPR045851">
    <property type="entry name" value="AMP-bd_C_sf"/>
</dbReference>
<protein>
    <submittedName>
        <fullName evidence="5">Propionyl-CoA synthetase</fullName>
        <ecNumber evidence="5">6.2.1.17</ecNumber>
    </submittedName>
</protein>
<evidence type="ECO:0000313" key="5">
    <source>
        <dbReference type="EMBL" id="MBB5640086.1"/>
    </source>
</evidence>
<dbReference type="GO" id="GO:0070013">
    <property type="term" value="C:intracellular organelle lumen"/>
    <property type="evidence" value="ECO:0007669"/>
    <property type="project" value="UniProtKB-ARBA"/>
</dbReference>
<organism evidence="5 6">
    <name type="scientific">Cryobacterium roopkundense</name>
    <dbReference type="NCBI Taxonomy" id="1001240"/>
    <lineage>
        <taxon>Bacteria</taxon>
        <taxon>Bacillati</taxon>
        <taxon>Actinomycetota</taxon>
        <taxon>Actinomycetes</taxon>
        <taxon>Micrococcales</taxon>
        <taxon>Microbacteriaceae</taxon>
        <taxon>Cryobacterium</taxon>
    </lineage>
</organism>
<dbReference type="InterPro" id="IPR025110">
    <property type="entry name" value="AMP-bd_C"/>
</dbReference>
<dbReference type="InterPro" id="IPR020845">
    <property type="entry name" value="AMP-binding_CS"/>
</dbReference>
<proteinExistence type="inferred from homology"/>